<dbReference type="EMBL" id="JANIIC010000151">
    <property type="protein sequence ID" value="MCQ8836515.1"/>
    <property type="molecule type" value="Genomic_DNA"/>
</dbReference>
<evidence type="ECO:0000256" key="4">
    <source>
        <dbReference type="ARBA" id="ARBA00022679"/>
    </source>
</evidence>
<feature type="domain" description="Carrier" evidence="9">
    <location>
        <begin position="1521"/>
        <end position="1596"/>
    </location>
</feature>
<name>A0A9X2M821_STRMQ</name>
<dbReference type="GO" id="GO:0031177">
    <property type="term" value="F:phosphopantetheine binding"/>
    <property type="evidence" value="ECO:0007669"/>
    <property type="project" value="InterPro"/>
</dbReference>
<dbReference type="PROSITE" id="PS52004">
    <property type="entry name" value="KS3_2"/>
    <property type="match status" value="1"/>
</dbReference>
<evidence type="ECO:0000259" key="9">
    <source>
        <dbReference type="PROSITE" id="PS50075"/>
    </source>
</evidence>
<dbReference type="InterPro" id="IPR016035">
    <property type="entry name" value="Acyl_Trfase/lysoPLipase"/>
</dbReference>
<protein>
    <submittedName>
        <fullName evidence="12">SDR family NAD(P)-dependent oxidoreductase</fullName>
    </submittedName>
</protein>
<dbReference type="Gene3D" id="3.40.50.11460">
    <property type="match status" value="1"/>
</dbReference>
<dbReference type="PANTHER" id="PTHR43775:SF51">
    <property type="entry name" value="INACTIVE PHENOLPHTHIOCEROL SYNTHESIS POLYKETIDE SYNTHASE TYPE I PKS1-RELATED"/>
    <property type="match status" value="1"/>
</dbReference>
<dbReference type="Gene3D" id="3.90.180.10">
    <property type="entry name" value="Medium-chain alcohol dehydrogenases, catalytic domain"/>
    <property type="match status" value="1"/>
</dbReference>
<dbReference type="RefSeq" id="WP_257636546.1">
    <property type="nucleotide sequence ID" value="NZ_JANIIC010000151.1"/>
</dbReference>
<dbReference type="Gene3D" id="1.10.1200.10">
    <property type="entry name" value="ACP-like"/>
    <property type="match status" value="1"/>
</dbReference>
<keyword evidence="2" id="KW-0596">Phosphopantetheine</keyword>
<dbReference type="SMART" id="SM00823">
    <property type="entry name" value="PKS_PP"/>
    <property type="match status" value="1"/>
</dbReference>
<feature type="domain" description="PKS/mFAS DH" evidence="11">
    <location>
        <begin position="466"/>
        <end position="751"/>
    </location>
</feature>
<feature type="region of interest" description="N-terminal hotdog fold" evidence="8">
    <location>
        <begin position="466"/>
        <end position="596"/>
    </location>
</feature>
<dbReference type="Gene3D" id="3.40.366.10">
    <property type="entry name" value="Malonyl-Coenzyme A Acyl Carrier Protein, domain 2"/>
    <property type="match status" value="1"/>
</dbReference>
<dbReference type="InterPro" id="IPR020807">
    <property type="entry name" value="PKS_DH"/>
</dbReference>
<dbReference type="GO" id="GO:0006633">
    <property type="term" value="P:fatty acid biosynthetic process"/>
    <property type="evidence" value="ECO:0007669"/>
    <property type="project" value="TreeGrafter"/>
</dbReference>
<dbReference type="InterPro" id="IPR009081">
    <property type="entry name" value="PP-bd_ACP"/>
</dbReference>
<evidence type="ECO:0000313" key="13">
    <source>
        <dbReference type="Proteomes" id="UP001142400"/>
    </source>
</evidence>
<dbReference type="Proteomes" id="UP001142400">
    <property type="component" value="Unassembled WGS sequence"/>
</dbReference>
<dbReference type="InterPro" id="IPR055123">
    <property type="entry name" value="SpnB-like_Rossmann"/>
</dbReference>
<dbReference type="Pfam" id="PF00698">
    <property type="entry name" value="Acyl_transf_1"/>
    <property type="match status" value="1"/>
</dbReference>
<evidence type="ECO:0000259" key="10">
    <source>
        <dbReference type="PROSITE" id="PS52004"/>
    </source>
</evidence>
<dbReference type="InterPro" id="IPR013968">
    <property type="entry name" value="PKS_KR"/>
</dbReference>
<dbReference type="InterPro" id="IPR016036">
    <property type="entry name" value="Malonyl_transacylase_ACP-bd"/>
</dbReference>
<evidence type="ECO:0000256" key="8">
    <source>
        <dbReference type="PROSITE-ProRule" id="PRU01363"/>
    </source>
</evidence>
<dbReference type="Pfam" id="PF21089">
    <property type="entry name" value="PKS_DH_N"/>
    <property type="match status" value="1"/>
</dbReference>
<dbReference type="InterPro" id="IPR036736">
    <property type="entry name" value="ACP-like_sf"/>
</dbReference>
<proteinExistence type="predicted"/>
<dbReference type="InterPro" id="IPR020841">
    <property type="entry name" value="PKS_Beta-ketoAc_synthase_dom"/>
</dbReference>
<evidence type="ECO:0000256" key="6">
    <source>
        <dbReference type="ARBA" id="ARBA00023268"/>
    </source>
</evidence>
<evidence type="ECO:0000256" key="2">
    <source>
        <dbReference type="ARBA" id="ARBA00022450"/>
    </source>
</evidence>
<dbReference type="CDD" id="cd00833">
    <property type="entry name" value="PKS"/>
    <property type="match status" value="1"/>
</dbReference>
<dbReference type="SUPFAM" id="SSF50129">
    <property type="entry name" value="GroES-like"/>
    <property type="match status" value="1"/>
</dbReference>
<dbReference type="SUPFAM" id="SSF51735">
    <property type="entry name" value="NAD(P)-binding Rossmann-fold domains"/>
    <property type="match status" value="3"/>
</dbReference>
<dbReference type="Pfam" id="PF00550">
    <property type="entry name" value="PP-binding"/>
    <property type="match status" value="1"/>
</dbReference>
<comment type="pathway">
    <text evidence="1">Antibiotic biosynthesis.</text>
</comment>
<gene>
    <name evidence="12" type="ORF">NQU54_47915</name>
</gene>
<accession>A0A9X2M821</accession>
<dbReference type="SMART" id="SM00822">
    <property type="entry name" value="PKS_KR"/>
    <property type="match status" value="1"/>
</dbReference>
<keyword evidence="5" id="KW-0045">Antibiotic biosynthesis</keyword>
<keyword evidence="4" id="KW-0808">Transferase</keyword>
<dbReference type="GO" id="GO:0017000">
    <property type="term" value="P:antibiotic biosynthetic process"/>
    <property type="evidence" value="ECO:0007669"/>
    <property type="project" value="UniProtKB-KW"/>
</dbReference>
<dbReference type="Pfam" id="PF22621">
    <property type="entry name" value="CurL-like_PKS_C"/>
    <property type="match status" value="1"/>
</dbReference>
<dbReference type="SMART" id="SM01294">
    <property type="entry name" value="PKS_PP_betabranch"/>
    <property type="match status" value="1"/>
</dbReference>
<dbReference type="SMART" id="SM00825">
    <property type="entry name" value="PKS_KS"/>
    <property type="match status" value="1"/>
</dbReference>
<dbReference type="Pfam" id="PF08240">
    <property type="entry name" value="ADH_N"/>
    <property type="match status" value="1"/>
</dbReference>
<dbReference type="SMART" id="SM00829">
    <property type="entry name" value="PKS_ER"/>
    <property type="match status" value="1"/>
</dbReference>
<dbReference type="SUPFAM" id="SSF53901">
    <property type="entry name" value="Thiolase-like"/>
    <property type="match status" value="1"/>
</dbReference>
<dbReference type="InterPro" id="IPR014043">
    <property type="entry name" value="Acyl_transferase_dom"/>
</dbReference>
<dbReference type="PANTHER" id="PTHR43775">
    <property type="entry name" value="FATTY ACID SYNTHASE"/>
    <property type="match status" value="1"/>
</dbReference>
<dbReference type="SUPFAM" id="SSF55048">
    <property type="entry name" value="Probable ACP-binding domain of malonyl-CoA ACP transacylase"/>
    <property type="match status" value="1"/>
</dbReference>
<dbReference type="InterPro" id="IPR042104">
    <property type="entry name" value="PKS_dehydratase_sf"/>
</dbReference>
<comment type="caution">
    <text evidence="12">The sequence shown here is derived from an EMBL/GenBank/DDBJ whole genome shotgun (WGS) entry which is preliminary data.</text>
</comment>
<feature type="domain" description="Ketosynthase family 3 (KS3)" evidence="10">
    <location>
        <begin position="1617"/>
        <end position="1783"/>
    </location>
</feature>
<dbReference type="InterPro" id="IPR016039">
    <property type="entry name" value="Thiolase-like"/>
</dbReference>
<dbReference type="InterPro" id="IPR020806">
    <property type="entry name" value="PKS_PP-bd"/>
</dbReference>
<feature type="active site" description="Proton donor; for dehydratase activity" evidence="8">
    <location>
        <position position="670"/>
    </location>
</feature>
<dbReference type="SMART" id="SM00826">
    <property type="entry name" value="PKS_DH"/>
    <property type="match status" value="1"/>
</dbReference>
<keyword evidence="7" id="KW-0012">Acyltransferase</keyword>
<evidence type="ECO:0000313" key="12">
    <source>
        <dbReference type="EMBL" id="MCQ8836515.1"/>
    </source>
</evidence>
<keyword evidence="13" id="KW-1185">Reference proteome</keyword>
<dbReference type="InterPro" id="IPR001227">
    <property type="entry name" value="Ac_transferase_dom_sf"/>
</dbReference>
<dbReference type="InterPro" id="IPR011032">
    <property type="entry name" value="GroES-like_sf"/>
</dbReference>
<evidence type="ECO:0000256" key="5">
    <source>
        <dbReference type="ARBA" id="ARBA00023194"/>
    </source>
</evidence>
<keyword evidence="3" id="KW-0597">Phosphoprotein</keyword>
<evidence type="ECO:0000256" key="1">
    <source>
        <dbReference type="ARBA" id="ARBA00004792"/>
    </source>
</evidence>
<dbReference type="Gene3D" id="3.30.70.3290">
    <property type="match status" value="1"/>
</dbReference>
<dbReference type="InterPro" id="IPR049551">
    <property type="entry name" value="PKS_DH_C"/>
</dbReference>
<dbReference type="GO" id="GO:0004312">
    <property type="term" value="F:fatty acid synthase activity"/>
    <property type="evidence" value="ECO:0007669"/>
    <property type="project" value="TreeGrafter"/>
</dbReference>
<feature type="active site" description="Proton acceptor; for dehydratase activity" evidence="8">
    <location>
        <position position="498"/>
    </location>
</feature>
<dbReference type="PROSITE" id="PS00012">
    <property type="entry name" value="PHOSPHOPANTETHEINE"/>
    <property type="match status" value="1"/>
</dbReference>
<keyword evidence="6" id="KW-0511">Multifunctional enzyme</keyword>
<dbReference type="SUPFAM" id="SSF47336">
    <property type="entry name" value="ACP-like"/>
    <property type="match status" value="1"/>
</dbReference>
<dbReference type="InterPro" id="IPR057326">
    <property type="entry name" value="KR_dom"/>
</dbReference>
<dbReference type="Gene3D" id="3.40.50.720">
    <property type="entry name" value="NAD(P)-binding Rossmann-like Domain"/>
    <property type="match status" value="1"/>
</dbReference>
<dbReference type="InterPro" id="IPR049900">
    <property type="entry name" value="PKS_mFAS_DH"/>
</dbReference>
<evidence type="ECO:0000256" key="3">
    <source>
        <dbReference type="ARBA" id="ARBA00022553"/>
    </source>
</evidence>
<feature type="non-terminal residue" evidence="12">
    <location>
        <position position="1783"/>
    </location>
</feature>
<dbReference type="InterPro" id="IPR050091">
    <property type="entry name" value="PKS_NRPS_Biosynth_Enz"/>
</dbReference>
<dbReference type="GO" id="GO:0016491">
    <property type="term" value="F:oxidoreductase activity"/>
    <property type="evidence" value="ECO:0007669"/>
    <property type="project" value="InterPro"/>
</dbReference>
<dbReference type="InterPro" id="IPR036291">
    <property type="entry name" value="NAD(P)-bd_dom_sf"/>
</dbReference>
<evidence type="ECO:0000259" key="11">
    <source>
        <dbReference type="PROSITE" id="PS52019"/>
    </source>
</evidence>
<dbReference type="Gene3D" id="3.10.129.110">
    <property type="entry name" value="Polyketide synthase dehydratase"/>
    <property type="match status" value="1"/>
</dbReference>
<dbReference type="Pfam" id="PF14765">
    <property type="entry name" value="PS-DH"/>
    <property type="match status" value="1"/>
</dbReference>
<feature type="non-terminal residue" evidence="12">
    <location>
        <position position="1"/>
    </location>
</feature>
<sequence length="1783" mass="186449">PAGSVAGSGGPVPLVLSARTETALREQARRLGRQVAPDLAADAIGLVDVGHALATTRSAFEHRAVIVADQSEEFLDALKACAAGESASALVTGCAADDGKVAFLFPGQGSQRVGMGRELYERFPAYAAAFDEVCERLDSALGRSLRELVFDGEAGELDRTAFAQPALFAVGVALFRLMESAGVRPDCLIGHSVGEVAAAHAAGVLSLADACSLVAARGLLMDSAAPGGVMVSVDAPEAEVRQALAHSDGHVAVAGVNGPSATVISGDAGTVREVAEALRAHGRRTRELQVSHAFHSPHMDSVLDRFRPVAQRITLAEPGIPIASTLTGQVDAAQWIDPEYWVRQIREPVRFMDAVRALEEGGVTAYVELGPDAVLTRAVPSCLRDQEARPPAAPALRRGVPEVRALLTALSVAYVGGAHPDWSAVFSGVEPCPVDLPTYAFDHQRYWVEGTGAAPMAGAGLETLGHAVLSAAVELAGEDRIVLTGRFSRTVQGWLADHTIVGAVVVPGTAFVDLALRAADRVGCDQVEELVLEAPLVMPERGDVDLQIVIGDPDPAGRRILRIHSRLSDKSGHGAASPGIWTCHATGVLCRDATEGVVAGPPLTEWPPAGAVPLPFDDAYQRLSAHGLGYGPALRGMVRAWRQGDDLFADVELPVGTPPDGYRVHPALLDAGLHPFALLAVEGADADTAPVRLPFAWRGVRLHASEATALRVHLGSRGPDDIALRVADPTGALVAEAESLVFRGISPSQLRSGAAYGGDALFTTALAPVPSGSSGSWAVLGEHDLGSAPAGHFATVGAVAESEDLPDAVLAVVAPGDGDLAELTHDAVHATLRLLREWLADERLDRCRLAFVTEGALGTESGQEPAGVVGAAVWGLVRSAQAEHPGRFSLLDLDQHPSSRAAIGSALTVDEPQLAVRQGEVLGLRLIRAATSGLLEPPKGTAAWRMDAVPRGSLANLALLPHDAAIAPLEVGQVRVAMRAASFNPQDVVTVLGLEETDTDVPLGGEGAGVVIEVGPEVTGVAPGDRVLGLFPGAIGSSAITDHRLLIPLPGSWSFAQGAAAPLAFLAAHRALRDIEGLRAGRSLLVCEAESGVGRAATQLARYHGVEVYGTTTGGVSRIPGLPADRLVDARTSGWARRLSELTRARRFDAILDPLGQQVCEIAGLVEGSVISGPFPPPPVNDPLSTHDVFSELAPLFERGDLAPLPAAVREVTQVRETLSLLNETQEAHKVVLSIPVAPAPEGTVLITGGTGSLGALMARHLVENHGVRHLLLVGRQGPGAQGADALVADLTASGAHVTLAACDISDRDALSRLLAAVPTEHPLTAVIHLAGVLDDAMLSSLSPERLTAVLRPKVDGAWHLHELTRDAALSAFVLFSSFAGTIGTAGQANYAAANSFLDGLARLRRAQGLSATSLAWGPWADAGMAEELGERDRARLTRGGALPLAADEGLALFDVATALPGAVYVPTRLDLKALADRADLPPMLRGLTRRPVRRAVAAVPAEGSSLARKLASLSEADQDRALVALVRQQIAAVLGHGDQANVESTRSFKELGFDSLTSVELRNSLDVATGLRLPVTLVFDYPSPEAVARLLRERLVGTSSTGRELPTVPVTSDSDEDAIAIVATSCRYPGGAENPEELWRLVMEGRDATSGFPADRGWRLEELYDPDSDVLGTAYTRRGGFIDHADAFDPEFFGISPREALAMEPQQRLLLETAWEVVERAGLPPASLRGTNTGVILGVVPADYLTHPPGTPHDLEGFLLTGNTTSVAAGRVAYTYGFEGPT</sequence>
<dbReference type="InterPro" id="IPR006162">
    <property type="entry name" value="Ppantetheine_attach_site"/>
</dbReference>
<dbReference type="Pfam" id="PF08659">
    <property type="entry name" value="KR"/>
    <property type="match status" value="1"/>
</dbReference>
<reference evidence="12" key="1">
    <citation type="submission" date="2022-06" db="EMBL/GenBank/DDBJ databases">
        <title>WGS of actinobacteria.</title>
        <authorList>
            <person name="Thawai C."/>
        </authorList>
    </citation>
    <scope>NUCLEOTIDE SEQUENCE</scope>
    <source>
        <strain evidence="12">DSM 42010</strain>
    </source>
</reference>
<dbReference type="PROSITE" id="PS52019">
    <property type="entry name" value="PKS_MFAS_DH"/>
    <property type="match status" value="1"/>
</dbReference>
<dbReference type="SMART" id="SM00827">
    <property type="entry name" value="PKS_AT"/>
    <property type="match status" value="1"/>
</dbReference>
<feature type="region of interest" description="C-terminal hotdog fold" evidence="8">
    <location>
        <begin position="611"/>
        <end position="751"/>
    </location>
</feature>
<dbReference type="SUPFAM" id="SSF52151">
    <property type="entry name" value="FabD/lysophospholipase-like"/>
    <property type="match status" value="1"/>
</dbReference>
<organism evidence="12 13">
    <name type="scientific">Streptomyces malaysiensis subsp. samsunensis</name>
    <dbReference type="NCBI Taxonomy" id="459658"/>
    <lineage>
        <taxon>Bacteria</taxon>
        <taxon>Bacillati</taxon>
        <taxon>Actinomycetota</taxon>
        <taxon>Actinomycetes</taxon>
        <taxon>Kitasatosporales</taxon>
        <taxon>Streptomycetaceae</taxon>
        <taxon>Streptomyces</taxon>
        <taxon>Streptomyces violaceusniger group</taxon>
    </lineage>
</organism>
<dbReference type="FunFam" id="1.10.1200.10:FF:000007">
    <property type="entry name" value="Probable polyketide synthase pks17"/>
    <property type="match status" value="1"/>
</dbReference>
<dbReference type="Gene3D" id="3.40.47.10">
    <property type="match status" value="1"/>
</dbReference>
<dbReference type="Pfam" id="PF00109">
    <property type="entry name" value="ketoacyl-synt"/>
    <property type="match status" value="1"/>
</dbReference>
<dbReference type="InterPro" id="IPR049552">
    <property type="entry name" value="PKS_DH_N"/>
</dbReference>
<dbReference type="PROSITE" id="PS50075">
    <property type="entry name" value="CARRIER"/>
    <property type="match status" value="1"/>
</dbReference>
<dbReference type="Pfam" id="PF22953">
    <property type="entry name" value="SpnB_Rossmann"/>
    <property type="match status" value="1"/>
</dbReference>
<dbReference type="InterPro" id="IPR014030">
    <property type="entry name" value="Ketoacyl_synth_N"/>
</dbReference>
<dbReference type="CDD" id="cd05195">
    <property type="entry name" value="enoyl_red"/>
    <property type="match status" value="1"/>
</dbReference>
<dbReference type="InterPro" id="IPR020843">
    <property type="entry name" value="ER"/>
</dbReference>
<dbReference type="CDD" id="cd08956">
    <property type="entry name" value="KR_3_FAS_SDR_x"/>
    <property type="match status" value="1"/>
</dbReference>
<dbReference type="FunFam" id="3.40.366.10:FF:000002">
    <property type="entry name" value="Probable polyketide synthase 2"/>
    <property type="match status" value="1"/>
</dbReference>
<dbReference type="InterPro" id="IPR013154">
    <property type="entry name" value="ADH-like_N"/>
</dbReference>
<evidence type="ECO:0000256" key="7">
    <source>
        <dbReference type="ARBA" id="ARBA00023315"/>
    </source>
</evidence>